<dbReference type="AlphaFoldDB" id="A0A915KLQ5"/>
<dbReference type="WBParaSite" id="nRc.2.0.1.t39772-RA">
    <property type="protein sequence ID" value="nRc.2.0.1.t39772-RA"/>
    <property type="gene ID" value="nRc.2.0.1.g39772"/>
</dbReference>
<reference evidence="2" key="1">
    <citation type="submission" date="2022-11" db="UniProtKB">
        <authorList>
            <consortium name="WormBaseParasite"/>
        </authorList>
    </citation>
    <scope>IDENTIFICATION</scope>
</reference>
<evidence type="ECO:0000313" key="2">
    <source>
        <dbReference type="WBParaSite" id="nRc.2.0.1.t39772-RA"/>
    </source>
</evidence>
<evidence type="ECO:0000313" key="1">
    <source>
        <dbReference type="Proteomes" id="UP000887565"/>
    </source>
</evidence>
<proteinExistence type="predicted"/>
<keyword evidence="1" id="KW-1185">Reference proteome</keyword>
<dbReference type="Proteomes" id="UP000887565">
    <property type="component" value="Unplaced"/>
</dbReference>
<protein>
    <submittedName>
        <fullName evidence="2">Uncharacterized protein</fullName>
    </submittedName>
</protein>
<accession>A0A915KLQ5</accession>
<name>A0A915KLQ5_ROMCU</name>
<organism evidence="1 2">
    <name type="scientific">Romanomermis culicivorax</name>
    <name type="common">Nematode worm</name>
    <dbReference type="NCBI Taxonomy" id="13658"/>
    <lineage>
        <taxon>Eukaryota</taxon>
        <taxon>Metazoa</taxon>
        <taxon>Ecdysozoa</taxon>
        <taxon>Nematoda</taxon>
        <taxon>Enoplea</taxon>
        <taxon>Dorylaimia</taxon>
        <taxon>Mermithida</taxon>
        <taxon>Mermithoidea</taxon>
        <taxon>Mermithidae</taxon>
        <taxon>Romanomermis</taxon>
    </lineage>
</organism>
<sequence>MPLAALLASLCSAAEYAYVNDLLLCHAQNMNSDTGAIFYDCMWYRTDGNPRSRLTDWMNRIPECEPSFPSDPGTYICSRFAL</sequence>